<dbReference type="Proteomes" id="UP001138709">
    <property type="component" value="Unassembled WGS sequence"/>
</dbReference>
<gene>
    <name evidence="1" type="ORF">GXW74_01375</name>
</gene>
<comment type="caution">
    <text evidence="1">The sequence shown here is derived from an EMBL/GenBank/DDBJ whole genome shotgun (WGS) entry which is preliminary data.</text>
</comment>
<evidence type="ECO:0000313" key="2">
    <source>
        <dbReference type="Proteomes" id="UP001138709"/>
    </source>
</evidence>
<accession>A0A9X9X5Y5</accession>
<dbReference type="EMBL" id="JAAEDL010000001">
    <property type="protein sequence ID" value="MBR0679121.1"/>
    <property type="molecule type" value="Genomic_DNA"/>
</dbReference>
<dbReference type="RefSeq" id="WP_211844467.1">
    <property type="nucleotide sequence ID" value="NZ_JAAEDL010000001.1"/>
</dbReference>
<name>A0A9X9X5Y5_9PROT</name>
<protein>
    <recommendedName>
        <fullName evidence="3">Transposase</fullName>
    </recommendedName>
</protein>
<proteinExistence type="predicted"/>
<organism evidence="1 2">
    <name type="scientific">Neoroseomonas eburnea</name>
    <dbReference type="NCBI Taxonomy" id="1346889"/>
    <lineage>
        <taxon>Bacteria</taxon>
        <taxon>Pseudomonadati</taxon>
        <taxon>Pseudomonadota</taxon>
        <taxon>Alphaproteobacteria</taxon>
        <taxon>Acetobacterales</taxon>
        <taxon>Acetobacteraceae</taxon>
        <taxon>Neoroseomonas</taxon>
    </lineage>
</organism>
<evidence type="ECO:0008006" key="3">
    <source>
        <dbReference type="Google" id="ProtNLM"/>
    </source>
</evidence>
<sequence length="55" mass="6030">MSAHQADFPIATMARVLGVSSSGYDAWRSRPASAHGNRRLAPTLRRGFVMVRCRG</sequence>
<reference evidence="1" key="1">
    <citation type="submission" date="2020-01" db="EMBL/GenBank/DDBJ databases">
        <authorList>
            <person name="Rat A."/>
        </authorList>
    </citation>
    <scope>NUCLEOTIDE SEQUENCE</scope>
    <source>
        <strain evidence="1">LMG 31228</strain>
    </source>
</reference>
<dbReference type="AlphaFoldDB" id="A0A9X9X5Y5"/>
<keyword evidence="2" id="KW-1185">Reference proteome</keyword>
<evidence type="ECO:0000313" key="1">
    <source>
        <dbReference type="EMBL" id="MBR0679121.1"/>
    </source>
</evidence>
<reference evidence="1" key="2">
    <citation type="journal article" date="2021" name="Syst. Appl. Microbiol.">
        <title>Roseomonas hellenica sp. nov., isolated from roots of wild-growing Alkanna tinctoria.</title>
        <authorList>
            <person name="Rat A."/>
            <person name="Naranjo H.D."/>
            <person name="Lebbe L."/>
            <person name="Cnockaert M."/>
            <person name="Krigas N."/>
            <person name="Grigoriadou K."/>
            <person name="Maloupa E."/>
            <person name="Willems A."/>
        </authorList>
    </citation>
    <scope>NUCLEOTIDE SEQUENCE</scope>
    <source>
        <strain evidence="1">LMG 31228</strain>
    </source>
</reference>